<evidence type="ECO:0000313" key="2">
    <source>
        <dbReference type="Proteomes" id="UP000634136"/>
    </source>
</evidence>
<dbReference type="EMBL" id="JAAIUW010000007">
    <property type="protein sequence ID" value="KAF7824634.1"/>
    <property type="molecule type" value="Genomic_DNA"/>
</dbReference>
<organism evidence="1 2">
    <name type="scientific">Senna tora</name>
    <dbReference type="NCBI Taxonomy" id="362788"/>
    <lineage>
        <taxon>Eukaryota</taxon>
        <taxon>Viridiplantae</taxon>
        <taxon>Streptophyta</taxon>
        <taxon>Embryophyta</taxon>
        <taxon>Tracheophyta</taxon>
        <taxon>Spermatophyta</taxon>
        <taxon>Magnoliopsida</taxon>
        <taxon>eudicotyledons</taxon>
        <taxon>Gunneridae</taxon>
        <taxon>Pentapetalae</taxon>
        <taxon>rosids</taxon>
        <taxon>fabids</taxon>
        <taxon>Fabales</taxon>
        <taxon>Fabaceae</taxon>
        <taxon>Caesalpinioideae</taxon>
        <taxon>Cassia clade</taxon>
        <taxon>Senna</taxon>
    </lineage>
</organism>
<evidence type="ECO:0000313" key="1">
    <source>
        <dbReference type="EMBL" id="KAF7824634.1"/>
    </source>
</evidence>
<accession>A0A834TNG0</accession>
<protein>
    <submittedName>
        <fullName evidence="1">Uncharacterized protein</fullName>
    </submittedName>
</protein>
<sequence length="32" mass="3539">MAAEDRSQPVLLAGMVTWLSDKLHSFSHIPNS</sequence>
<gene>
    <name evidence="1" type="ORF">G2W53_022778</name>
</gene>
<dbReference type="AlphaFoldDB" id="A0A834TNG0"/>
<reference evidence="1" key="1">
    <citation type="submission" date="2020-09" db="EMBL/GenBank/DDBJ databases">
        <title>Genome-Enabled Discovery of Anthraquinone Biosynthesis in Senna tora.</title>
        <authorList>
            <person name="Kang S.-H."/>
            <person name="Pandey R.P."/>
            <person name="Lee C.-M."/>
            <person name="Sim J.-S."/>
            <person name="Jeong J.-T."/>
            <person name="Choi B.-S."/>
            <person name="Jung M."/>
            <person name="Ginzburg D."/>
            <person name="Zhao K."/>
            <person name="Won S.Y."/>
            <person name="Oh T.-J."/>
            <person name="Yu Y."/>
            <person name="Kim N.-H."/>
            <person name="Lee O.R."/>
            <person name="Lee T.-H."/>
            <person name="Bashyal P."/>
            <person name="Kim T.-S."/>
            <person name="Lee W.-H."/>
            <person name="Kawkins C."/>
            <person name="Kim C.-K."/>
            <person name="Kim J.S."/>
            <person name="Ahn B.O."/>
            <person name="Rhee S.Y."/>
            <person name="Sohng J.K."/>
        </authorList>
    </citation>
    <scope>NUCLEOTIDE SEQUENCE</scope>
    <source>
        <tissue evidence="1">Leaf</tissue>
    </source>
</reference>
<proteinExistence type="predicted"/>
<dbReference type="Proteomes" id="UP000634136">
    <property type="component" value="Unassembled WGS sequence"/>
</dbReference>
<comment type="caution">
    <text evidence="1">The sequence shown here is derived from an EMBL/GenBank/DDBJ whole genome shotgun (WGS) entry which is preliminary data.</text>
</comment>
<name>A0A834TNG0_9FABA</name>
<keyword evidence="2" id="KW-1185">Reference proteome</keyword>